<evidence type="ECO:0000256" key="4">
    <source>
        <dbReference type="SAM" id="Phobius"/>
    </source>
</evidence>
<sequence>MKNLIKKYYINSFKKSSEQVLFSTFQHRAVEFTKKRFLLFLLLPFVFYGFYFVYSQHNSRGVETYAVDPLIVTYTPEGPPPNPPMFVVTNMLPGDEKQKDFNVKNDSGEDESVTMDFVKTDEYKAFAGILDVEVTELTSTLIFSGKLQALFDAPLFNLGNFPAGADKSYRVKVKFPSSAGNEYQEARVIFNIIWQTDAPGIELPPECQHLSGVITSVIEGTEGNDNINGTIANEFILAKGGNDRIDSNGGHDCVVGGEGNDRIYSGSGDDVDLGGNGNDRIRSGSGNDKVWGGTGNDDIDVGSGNDLAYGNEGEDDIDGGDGDDEIYGGSENDEIRGGSGNDKLYGEAGDDKIRGNSGDDLLDGGLDLDNLRGNSGTDTCIGGETTSSCEL</sequence>
<keyword evidence="4" id="KW-0812">Transmembrane</keyword>
<dbReference type="InterPro" id="IPR011049">
    <property type="entry name" value="Serralysin-like_metalloprot_C"/>
</dbReference>
<comment type="subcellular location">
    <subcellularLocation>
        <location evidence="1">Secreted</location>
    </subcellularLocation>
</comment>
<dbReference type="InterPro" id="IPR018511">
    <property type="entry name" value="Hemolysin-typ_Ca-bd_CS"/>
</dbReference>
<evidence type="ECO:0000313" key="6">
    <source>
        <dbReference type="Proteomes" id="UP000034793"/>
    </source>
</evidence>
<dbReference type="EMBL" id="LBXL01000038">
    <property type="protein sequence ID" value="KKR28936.1"/>
    <property type="molecule type" value="Genomic_DNA"/>
</dbReference>
<keyword evidence="4" id="KW-1133">Transmembrane helix</keyword>
<dbReference type="PRINTS" id="PR00313">
    <property type="entry name" value="CABNDNGRPT"/>
</dbReference>
<feature type="region of interest" description="Disordered" evidence="3">
    <location>
        <begin position="264"/>
        <end position="391"/>
    </location>
</feature>
<dbReference type="PANTHER" id="PTHR38340">
    <property type="entry name" value="S-LAYER PROTEIN"/>
    <property type="match status" value="1"/>
</dbReference>
<dbReference type="Pfam" id="PF00353">
    <property type="entry name" value="HemolysinCabind"/>
    <property type="match status" value="3"/>
</dbReference>
<dbReference type="PATRIC" id="fig|1618552.3.peg.880"/>
<keyword evidence="4" id="KW-0472">Membrane</keyword>
<evidence type="ECO:0000256" key="3">
    <source>
        <dbReference type="SAM" id="MobiDB-lite"/>
    </source>
</evidence>
<dbReference type="Proteomes" id="UP000034793">
    <property type="component" value="Unassembled WGS sequence"/>
</dbReference>
<dbReference type="PANTHER" id="PTHR38340:SF1">
    <property type="entry name" value="S-LAYER PROTEIN"/>
    <property type="match status" value="1"/>
</dbReference>
<feature type="compositionally biased region" description="Acidic residues" evidence="3">
    <location>
        <begin position="312"/>
        <end position="326"/>
    </location>
</feature>
<dbReference type="PROSITE" id="PS00330">
    <property type="entry name" value="HEMOLYSIN_CALCIUM"/>
    <property type="match status" value="1"/>
</dbReference>
<reference evidence="5 6" key="1">
    <citation type="journal article" date="2015" name="Nature">
        <title>rRNA introns, odd ribosomes, and small enigmatic genomes across a large radiation of phyla.</title>
        <authorList>
            <person name="Brown C.T."/>
            <person name="Hug L.A."/>
            <person name="Thomas B.C."/>
            <person name="Sharon I."/>
            <person name="Castelle C.J."/>
            <person name="Singh A."/>
            <person name="Wilkins M.J."/>
            <person name="Williams K.H."/>
            <person name="Banfield J.F."/>
        </authorList>
    </citation>
    <scope>NUCLEOTIDE SEQUENCE [LARGE SCALE GENOMIC DNA]</scope>
</reference>
<name>A0A0G0PUX7_9BACT</name>
<dbReference type="InterPro" id="IPR001343">
    <property type="entry name" value="Hemolysn_Ca-bd"/>
</dbReference>
<dbReference type="InterPro" id="IPR050557">
    <property type="entry name" value="RTX_toxin/Mannuronan_C5-epim"/>
</dbReference>
<dbReference type="Gene3D" id="2.150.10.10">
    <property type="entry name" value="Serralysin-like metalloprotease, C-terminal"/>
    <property type="match status" value="3"/>
</dbReference>
<accession>A0A0G0PUX7</accession>
<feature type="compositionally biased region" description="Low complexity" evidence="3">
    <location>
        <begin position="355"/>
        <end position="376"/>
    </location>
</feature>
<feature type="transmembrane region" description="Helical" evidence="4">
    <location>
        <begin position="37"/>
        <end position="54"/>
    </location>
</feature>
<keyword evidence="2" id="KW-0964">Secreted</keyword>
<proteinExistence type="predicted"/>
<dbReference type="GO" id="GO:0005509">
    <property type="term" value="F:calcium ion binding"/>
    <property type="evidence" value="ECO:0007669"/>
    <property type="project" value="InterPro"/>
</dbReference>
<gene>
    <name evidence="5" type="ORF">UT61_C0038G0002</name>
</gene>
<dbReference type="AlphaFoldDB" id="A0A0G0PUX7"/>
<protein>
    <submittedName>
        <fullName evidence="5">Hemolysin-type calcium-binding protein</fullName>
    </submittedName>
</protein>
<evidence type="ECO:0000256" key="1">
    <source>
        <dbReference type="ARBA" id="ARBA00004613"/>
    </source>
</evidence>
<evidence type="ECO:0000256" key="2">
    <source>
        <dbReference type="ARBA" id="ARBA00022525"/>
    </source>
</evidence>
<comment type="caution">
    <text evidence="5">The sequence shown here is derived from an EMBL/GenBank/DDBJ whole genome shotgun (WGS) entry which is preliminary data.</text>
</comment>
<organism evidence="5 6">
    <name type="scientific">Candidatus Woesebacteria bacterium GW2011_GWA1_39_8</name>
    <dbReference type="NCBI Taxonomy" id="1618552"/>
    <lineage>
        <taxon>Bacteria</taxon>
        <taxon>Candidatus Woeseibacteriota</taxon>
    </lineage>
</organism>
<dbReference type="SUPFAM" id="SSF51120">
    <property type="entry name" value="beta-Roll"/>
    <property type="match status" value="2"/>
</dbReference>
<evidence type="ECO:0000313" key="5">
    <source>
        <dbReference type="EMBL" id="KKR28936.1"/>
    </source>
</evidence>
<dbReference type="GO" id="GO:0005576">
    <property type="term" value="C:extracellular region"/>
    <property type="evidence" value="ECO:0007669"/>
    <property type="project" value="UniProtKB-SubCell"/>
</dbReference>